<dbReference type="Pfam" id="PF00535">
    <property type="entry name" value="Glycos_transf_2"/>
    <property type="match status" value="1"/>
</dbReference>
<reference evidence="3" key="1">
    <citation type="submission" date="2020-10" db="EMBL/GenBank/DDBJ databases">
        <authorList>
            <person name="Gilroy R."/>
        </authorList>
    </citation>
    <scope>NUCLEOTIDE SEQUENCE</scope>
    <source>
        <strain evidence="3">CHK178-757</strain>
    </source>
</reference>
<comment type="caution">
    <text evidence="3">The sequence shown here is derived from an EMBL/GenBank/DDBJ whole genome shotgun (WGS) entry which is preliminary data.</text>
</comment>
<dbReference type="InterPro" id="IPR011990">
    <property type="entry name" value="TPR-like_helical_dom_sf"/>
</dbReference>
<dbReference type="Proteomes" id="UP000823927">
    <property type="component" value="Unassembled WGS sequence"/>
</dbReference>
<accession>A0A9D1F3W5</accession>
<dbReference type="Gene3D" id="3.90.550.10">
    <property type="entry name" value="Spore Coat Polysaccharide Biosynthesis Protein SpsA, Chain A"/>
    <property type="match status" value="1"/>
</dbReference>
<reference evidence="3" key="2">
    <citation type="journal article" date="2021" name="PeerJ">
        <title>Extensive microbial diversity within the chicken gut microbiome revealed by metagenomics and culture.</title>
        <authorList>
            <person name="Gilroy R."/>
            <person name="Ravi A."/>
            <person name="Getino M."/>
            <person name="Pursley I."/>
            <person name="Horton D.L."/>
            <person name="Alikhan N.F."/>
            <person name="Baker D."/>
            <person name="Gharbi K."/>
            <person name="Hall N."/>
            <person name="Watson M."/>
            <person name="Adriaenssens E.M."/>
            <person name="Foster-Nyarko E."/>
            <person name="Jarju S."/>
            <person name="Secka A."/>
            <person name="Antonio M."/>
            <person name="Oren A."/>
            <person name="Chaudhuri R.R."/>
            <person name="La Ragione R."/>
            <person name="Hildebrand F."/>
            <person name="Pallen M.J."/>
        </authorList>
    </citation>
    <scope>NUCLEOTIDE SEQUENCE</scope>
    <source>
        <strain evidence="3">CHK178-757</strain>
    </source>
</reference>
<dbReference type="Gene3D" id="1.25.40.10">
    <property type="entry name" value="Tetratricopeptide repeat domain"/>
    <property type="match status" value="1"/>
</dbReference>
<dbReference type="InterPro" id="IPR001173">
    <property type="entry name" value="Glyco_trans_2-like"/>
</dbReference>
<evidence type="ECO:0000313" key="3">
    <source>
        <dbReference type="EMBL" id="HIS47058.1"/>
    </source>
</evidence>
<dbReference type="PANTHER" id="PTHR43630">
    <property type="entry name" value="POLY-BETA-1,6-N-ACETYL-D-GLUCOSAMINE SYNTHASE"/>
    <property type="match status" value="1"/>
</dbReference>
<sequence length="358" mass="40936">MLITLSLCMIVKNEEKHLGRVLASAAPAADEIIIADTGSSDRTKDIARAWGARVFDVPWNDSFSDARNFSFSKASMDYCMWLDADDFLPPDSCRALMDLKETMPPQTHIVMLPYACGMEENGTPSLIYYRERIIKNHAGFIWCGPVHECIAPRGNIIYGSAVIEHHPQAGRDHTMRNLGIYEKAIKNGADLGPRDHFYYARELMAAGRFEAAIPRFIQVIYTPQAWKENRIEACKNLAECFLAQQQTGEALEALFKSFAFDTPRAEILCLLGDIFREMEDYPQAIYWYRRALECKEDPKSGAFIQKDCYGYYPCVCLCLCCHACNDLENAWRYHKKSGQWHTDTPEYLHNEAYFQTLP</sequence>
<dbReference type="EMBL" id="DVIT01000022">
    <property type="protein sequence ID" value="HIS47058.1"/>
    <property type="molecule type" value="Genomic_DNA"/>
</dbReference>
<dbReference type="SUPFAM" id="SSF48452">
    <property type="entry name" value="TPR-like"/>
    <property type="match status" value="1"/>
</dbReference>
<dbReference type="PANTHER" id="PTHR43630:SF2">
    <property type="entry name" value="GLYCOSYLTRANSFERASE"/>
    <property type="match status" value="1"/>
</dbReference>
<evidence type="ECO:0000259" key="2">
    <source>
        <dbReference type="Pfam" id="PF00535"/>
    </source>
</evidence>
<evidence type="ECO:0000256" key="1">
    <source>
        <dbReference type="PROSITE-ProRule" id="PRU00339"/>
    </source>
</evidence>
<proteinExistence type="predicted"/>
<dbReference type="SMART" id="SM00028">
    <property type="entry name" value="TPR"/>
    <property type="match status" value="2"/>
</dbReference>
<name>A0A9D1F3W5_9FIRM</name>
<dbReference type="AlphaFoldDB" id="A0A9D1F3W5"/>
<dbReference type="InterPro" id="IPR019734">
    <property type="entry name" value="TPR_rpt"/>
</dbReference>
<gene>
    <name evidence="3" type="ORF">IAB46_05770</name>
</gene>
<keyword evidence="1" id="KW-0802">TPR repeat</keyword>
<dbReference type="CDD" id="cd02511">
    <property type="entry name" value="Beta4Glucosyltransferase"/>
    <property type="match status" value="1"/>
</dbReference>
<dbReference type="Pfam" id="PF13176">
    <property type="entry name" value="TPR_7"/>
    <property type="match status" value="1"/>
</dbReference>
<feature type="domain" description="Glycosyltransferase 2-like" evidence="2">
    <location>
        <begin position="6"/>
        <end position="133"/>
    </location>
</feature>
<organism evidence="3 4">
    <name type="scientific">Candidatus Scybalocola faecigallinarum</name>
    <dbReference type="NCBI Taxonomy" id="2840941"/>
    <lineage>
        <taxon>Bacteria</taxon>
        <taxon>Bacillati</taxon>
        <taxon>Bacillota</taxon>
        <taxon>Clostridia</taxon>
        <taxon>Lachnospirales</taxon>
        <taxon>Lachnospiraceae</taxon>
        <taxon>Lachnospiraceae incertae sedis</taxon>
        <taxon>Candidatus Scybalocola (ex Gilroy et al. 2021)</taxon>
    </lineage>
</organism>
<protein>
    <submittedName>
        <fullName evidence="3">Glycosyltransferase</fullName>
    </submittedName>
</protein>
<dbReference type="SUPFAM" id="SSF53448">
    <property type="entry name" value="Nucleotide-diphospho-sugar transferases"/>
    <property type="match status" value="1"/>
</dbReference>
<dbReference type="PROSITE" id="PS50005">
    <property type="entry name" value="TPR"/>
    <property type="match status" value="1"/>
</dbReference>
<dbReference type="InterPro" id="IPR029044">
    <property type="entry name" value="Nucleotide-diphossugar_trans"/>
</dbReference>
<feature type="repeat" description="TPR" evidence="1">
    <location>
        <begin position="265"/>
        <end position="298"/>
    </location>
</feature>
<evidence type="ECO:0000313" key="4">
    <source>
        <dbReference type="Proteomes" id="UP000823927"/>
    </source>
</evidence>